<dbReference type="Pfam" id="PF25999">
    <property type="entry name" value="SYNRG_C"/>
    <property type="match status" value="1"/>
</dbReference>
<dbReference type="PANTHER" id="PTHR35701">
    <property type="entry name" value="OS11G0148400 PROTEIN"/>
    <property type="match status" value="1"/>
</dbReference>
<dbReference type="EMBL" id="PKPP01002029">
    <property type="protein sequence ID" value="PWA78150.1"/>
    <property type="molecule type" value="Genomic_DNA"/>
</dbReference>
<feature type="compositionally biased region" description="Polar residues" evidence="1">
    <location>
        <begin position="390"/>
        <end position="409"/>
    </location>
</feature>
<feature type="region of interest" description="Disordered" evidence="1">
    <location>
        <begin position="343"/>
        <end position="369"/>
    </location>
</feature>
<feature type="region of interest" description="Disordered" evidence="1">
    <location>
        <begin position="385"/>
        <end position="409"/>
    </location>
</feature>
<name>A0A2U1NXJ1_ARTAN</name>
<keyword evidence="4" id="KW-1185">Reference proteome</keyword>
<gene>
    <name evidence="3" type="ORF">CTI12_AA218260</name>
</gene>
<evidence type="ECO:0000259" key="2">
    <source>
        <dbReference type="Pfam" id="PF25999"/>
    </source>
</evidence>
<comment type="caution">
    <text evidence="3">The sequence shown here is derived from an EMBL/GenBank/DDBJ whole genome shotgun (WGS) entry which is preliminary data.</text>
</comment>
<dbReference type="OrthoDB" id="765227at2759"/>
<dbReference type="AlphaFoldDB" id="A0A2U1NXJ1"/>
<dbReference type="PANTHER" id="PTHR35701:SF1">
    <property type="entry name" value="OS11G0148400 PROTEIN"/>
    <property type="match status" value="1"/>
</dbReference>
<protein>
    <recommendedName>
        <fullName evidence="2">Synergin gamma C-terminal domain-containing protein</fullName>
    </recommendedName>
</protein>
<organism evidence="3 4">
    <name type="scientific">Artemisia annua</name>
    <name type="common">Sweet wormwood</name>
    <dbReference type="NCBI Taxonomy" id="35608"/>
    <lineage>
        <taxon>Eukaryota</taxon>
        <taxon>Viridiplantae</taxon>
        <taxon>Streptophyta</taxon>
        <taxon>Embryophyta</taxon>
        <taxon>Tracheophyta</taxon>
        <taxon>Spermatophyta</taxon>
        <taxon>Magnoliopsida</taxon>
        <taxon>eudicotyledons</taxon>
        <taxon>Gunneridae</taxon>
        <taxon>Pentapetalae</taxon>
        <taxon>asterids</taxon>
        <taxon>campanulids</taxon>
        <taxon>Asterales</taxon>
        <taxon>Asteraceae</taxon>
        <taxon>Asteroideae</taxon>
        <taxon>Anthemideae</taxon>
        <taxon>Artemisiinae</taxon>
        <taxon>Artemisia</taxon>
    </lineage>
</organism>
<sequence>MTDNNNNDEDDDSFGDFTFASNQIPTTKNDDVWGDFNFHQNTTQTRWNKINGALPLSLFGGDDDDVADHGDDVEVEPVKQQLNFVKSDKVKSNLGFNDLLANLYGQENNISNSNSNSETLSAKTGENDGSDDEGGWEFINALSDSKVAKNEKENKGASEKSVSPVGIQNGSHVAVDLFAASSNGGFVGSGVMENGFESKPIESFQNGFTADFKGENGGVVSELSSNLVGGDDDFDDMFGDFETAFKEQPLKKKEHSEKIVSPPGIQNGSHGPIDLFAASSNGGFVDSRVMDNGFGFVSKPISSFGNGFMADFKGENGGTTNDLNKLGESDDFDDTFGDFETAFVEQPSKKKELSEESSNPLSSHASQGPVDLFAFSNGIPGGLHKENNGFDFSQTSVGQNGVTSDPFSQNEYNETKAIAETGLKSEGSEASSKNYKEPVPLSIFGIEEEPQTDDSLNLQHDLFKSSSQGKHTRNLSSNLSINDILSDLAEKLNLSFEKKLSNCIDLYSNLKNELSVVARRHLHSLKEAQSTATHVGDEMKVTSLNKEIQEALEKLHQKDMISTELELDDHLEHEISFKQYTETLLEPDFQAESDFQTTIDLINHVTTVLKILTLAPKGEPADYVSLWFKVISVCSQELKHGTWIWKQSLEKNVHSEILSEPQGKQFILALGELYRTVVILGAAVKIYKPWILLSGVDLEGIYGLLEECHSLWSTSGLEEALPAESVSESIRNIRKLDELAIANEVLSQEESRCGLSLLSPGVVPEMKMVIWNGDKYFVALANLWANLISLDPPKLSIHAG</sequence>
<proteinExistence type="predicted"/>
<feature type="compositionally biased region" description="Acidic residues" evidence="1">
    <location>
        <begin position="1"/>
        <end position="14"/>
    </location>
</feature>
<feature type="region of interest" description="Disordered" evidence="1">
    <location>
        <begin position="1"/>
        <end position="22"/>
    </location>
</feature>
<evidence type="ECO:0000313" key="3">
    <source>
        <dbReference type="EMBL" id="PWA78150.1"/>
    </source>
</evidence>
<feature type="region of interest" description="Disordered" evidence="1">
    <location>
        <begin position="110"/>
        <end position="136"/>
    </location>
</feature>
<accession>A0A2U1NXJ1</accession>
<reference evidence="3 4" key="1">
    <citation type="journal article" date="2018" name="Mol. Plant">
        <title>The genome of Artemisia annua provides insight into the evolution of Asteraceae family and artemisinin biosynthesis.</title>
        <authorList>
            <person name="Shen Q."/>
            <person name="Zhang L."/>
            <person name="Liao Z."/>
            <person name="Wang S."/>
            <person name="Yan T."/>
            <person name="Shi P."/>
            <person name="Liu M."/>
            <person name="Fu X."/>
            <person name="Pan Q."/>
            <person name="Wang Y."/>
            <person name="Lv Z."/>
            <person name="Lu X."/>
            <person name="Zhang F."/>
            <person name="Jiang W."/>
            <person name="Ma Y."/>
            <person name="Chen M."/>
            <person name="Hao X."/>
            <person name="Li L."/>
            <person name="Tang Y."/>
            <person name="Lv G."/>
            <person name="Zhou Y."/>
            <person name="Sun X."/>
            <person name="Brodelius P.E."/>
            <person name="Rose J.K.C."/>
            <person name="Tang K."/>
        </authorList>
    </citation>
    <scope>NUCLEOTIDE SEQUENCE [LARGE SCALE GENOMIC DNA]</scope>
    <source>
        <strain evidence="4">cv. Huhao1</strain>
        <tissue evidence="3">Leaf</tissue>
    </source>
</reference>
<dbReference type="InterPro" id="IPR059024">
    <property type="entry name" value="SYNRG_C"/>
</dbReference>
<dbReference type="STRING" id="35608.A0A2U1NXJ1"/>
<dbReference type="Proteomes" id="UP000245207">
    <property type="component" value="Unassembled WGS sequence"/>
</dbReference>
<feature type="domain" description="Synergin gamma C-terminal" evidence="2">
    <location>
        <begin position="619"/>
        <end position="795"/>
    </location>
</feature>
<evidence type="ECO:0000256" key="1">
    <source>
        <dbReference type="SAM" id="MobiDB-lite"/>
    </source>
</evidence>
<evidence type="ECO:0000313" key="4">
    <source>
        <dbReference type="Proteomes" id="UP000245207"/>
    </source>
</evidence>